<dbReference type="Pfam" id="PF08241">
    <property type="entry name" value="Methyltransf_11"/>
    <property type="match status" value="1"/>
</dbReference>
<dbReference type="GO" id="GO:0008168">
    <property type="term" value="F:methyltransferase activity"/>
    <property type="evidence" value="ECO:0007669"/>
    <property type="project" value="UniProtKB-KW"/>
</dbReference>
<dbReference type="CDD" id="cd02440">
    <property type="entry name" value="AdoMet_MTases"/>
    <property type="match status" value="1"/>
</dbReference>
<accession>A0ABY7ABQ5</accession>
<dbReference type="InterPro" id="IPR029063">
    <property type="entry name" value="SAM-dependent_MTases_sf"/>
</dbReference>
<dbReference type="RefSeq" id="WP_268115346.1">
    <property type="nucleotide sequence ID" value="NZ_CP113524.1"/>
</dbReference>
<dbReference type="InterPro" id="IPR013216">
    <property type="entry name" value="Methyltransf_11"/>
</dbReference>
<evidence type="ECO:0000313" key="3">
    <source>
        <dbReference type="Proteomes" id="UP001163115"/>
    </source>
</evidence>
<protein>
    <submittedName>
        <fullName evidence="2">Methyltransferase domain-containing protein</fullName>
    </submittedName>
</protein>
<sequence>MENRVVEYYKNYDEDGRLKRHKFEYLTTVEYFNKVLKPGSKILDACAGTGIYSFYLAEQGHKVTSCDLVPHNVELMKKHEKSTLLEGIQVANVLDLSRFGDESFDVVLCMGALYHLGEEERLRTVQECKRLLKPGGVLVLSYINRFAQFFVYIEEELKNIGDGIRIFQDKTDSIFTFTTPEEIEKLTSQCGIRKIHHIGQDGMMYALGKKMHEASEKSLEQLYQYHLTTCEEPSILGASVHGMYIGMK</sequence>
<dbReference type="Proteomes" id="UP001163115">
    <property type="component" value="Chromosome"/>
</dbReference>
<gene>
    <name evidence="2" type="ORF">OW255_00975</name>
</gene>
<feature type="domain" description="Methyltransferase type 11" evidence="1">
    <location>
        <begin position="43"/>
        <end position="140"/>
    </location>
</feature>
<name>A0ABY7ABQ5_9FIRM</name>
<dbReference type="GO" id="GO:0032259">
    <property type="term" value="P:methylation"/>
    <property type="evidence" value="ECO:0007669"/>
    <property type="project" value="UniProtKB-KW"/>
</dbReference>
<evidence type="ECO:0000313" key="2">
    <source>
        <dbReference type="EMBL" id="WAJ24129.1"/>
    </source>
</evidence>
<keyword evidence="2" id="KW-0489">Methyltransferase</keyword>
<dbReference type="Gene3D" id="3.40.50.150">
    <property type="entry name" value="Vaccinia Virus protein VP39"/>
    <property type="match status" value="1"/>
</dbReference>
<proteinExistence type="predicted"/>
<dbReference type="PANTHER" id="PTHR43591">
    <property type="entry name" value="METHYLTRANSFERASE"/>
    <property type="match status" value="1"/>
</dbReference>
<keyword evidence="3" id="KW-1185">Reference proteome</keyword>
<organism evidence="2 3">
    <name type="scientific">Lacrimispora xylanolytica</name>
    <dbReference type="NCBI Taxonomy" id="29375"/>
    <lineage>
        <taxon>Bacteria</taxon>
        <taxon>Bacillati</taxon>
        <taxon>Bacillota</taxon>
        <taxon>Clostridia</taxon>
        <taxon>Lachnospirales</taxon>
        <taxon>Lachnospiraceae</taxon>
        <taxon>Lacrimispora</taxon>
    </lineage>
</organism>
<keyword evidence="2" id="KW-0808">Transferase</keyword>
<reference evidence="2" key="1">
    <citation type="submission" date="2022-11" db="EMBL/GenBank/DDBJ databases">
        <title>Lacrimispora xylanolytica sy1, complete genome.</title>
        <authorList>
            <person name="Choi S."/>
        </authorList>
    </citation>
    <scope>NUCLEOTIDE SEQUENCE</scope>
    <source>
        <strain evidence="2">Sy1</strain>
    </source>
</reference>
<evidence type="ECO:0000259" key="1">
    <source>
        <dbReference type="Pfam" id="PF08241"/>
    </source>
</evidence>
<dbReference type="SUPFAM" id="SSF53335">
    <property type="entry name" value="S-adenosyl-L-methionine-dependent methyltransferases"/>
    <property type="match status" value="1"/>
</dbReference>
<dbReference type="EMBL" id="CP113524">
    <property type="protein sequence ID" value="WAJ24129.1"/>
    <property type="molecule type" value="Genomic_DNA"/>
</dbReference>